<dbReference type="GO" id="GO:0001671">
    <property type="term" value="F:ATPase activator activity"/>
    <property type="evidence" value="ECO:0007669"/>
    <property type="project" value="InterPro"/>
</dbReference>
<evidence type="ECO:0000313" key="4">
    <source>
        <dbReference type="Proteomes" id="UP000279833"/>
    </source>
</evidence>
<dbReference type="Gene3D" id="3.15.10.20">
    <property type="entry name" value="Activator of Hsp90 ATPase Aha1, N-terminal domain"/>
    <property type="match status" value="1"/>
</dbReference>
<reference evidence="5" key="1">
    <citation type="submission" date="2016-06" db="UniProtKB">
        <authorList>
            <consortium name="WormBaseParasite"/>
        </authorList>
    </citation>
    <scope>IDENTIFICATION</scope>
</reference>
<organism evidence="5">
    <name type="scientific">Schistosoma curassoni</name>
    <dbReference type="NCBI Taxonomy" id="6186"/>
    <lineage>
        <taxon>Eukaryota</taxon>
        <taxon>Metazoa</taxon>
        <taxon>Spiralia</taxon>
        <taxon>Lophotrochozoa</taxon>
        <taxon>Platyhelminthes</taxon>
        <taxon>Trematoda</taxon>
        <taxon>Digenea</taxon>
        <taxon>Strigeidida</taxon>
        <taxon>Schistosomatoidea</taxon>
        <taxon>Schistosomatidae</taxon>
        <taxon>Schistosoma</taxon>
    </lineage>
</organism>
<dbReference type="WBParaSite" id="SCUD_0001197701-mRNA-1">
    <property type="protein sequence ID" value="SCUD_0001197701-mRNA-1"/>
    <property type="gene ID" value="SCUD_0001197701"/>
</dbReference>
<dbReference type="SUPFAM" id="SSF103111">
    <property type="entry name" value="Activator of Hsp90 ATPase, Aha1"/>
    <property type="match status" value="1"/>
</dbReference>
<dbReference type="CDD" id="cd08892">
    <property type="entry name" value="SRPBCC_Aha1"/>
    <property type="match status" value="1"/>
</dbReference>
<dbReference type="AlphaFoldDB" id="A0A183KAE4"/>
<dbReference type="GO" id="GO:0006457">
    <property type="term" value="P:protein folding"/>
    <property type="evidence" value="ECO:0007669"/>
    <property type="project" value="TreeGrafter"/>
</dbReference>
<evidence type="ECO:0000313" key="5">
    <source>
        <dbReference type="WBParaSite" id="SCUD_0001197701-mRNA-1"/>
    </source>
</evidence>
<dbReference type="SUPFAM" id="SSF55961">
    <property type="entry name" value="Bet v1-like"/>
    <property type="match status" value="1"/>
</dbReference>
<accession>A0A183KAE4</accession>
<name>A0A183KAE4_9TREM</name>
<dbReference type="InterPro" id="IPR036338">
    <property type="entry name" value="Aha1"/>
</dbReference>
<protein>
    <submittedName>
        <fullName evidence="5">Aha1_N domain-containing protein</fullName>
    </submittedName>
</protein>
<feature type="domain" description="Activator of Hsp90 ATPase AHSA1-like N-terminal" evidence="2">
    <location>
        <begin position="29"/>
        <end position="164"/>
    </location>
</feature>
<sequence>MAKLGEGDPRWIVEERADAKNVNNWHWSDKDATGWSINKIKELLKGSKIENDLYSCKITDISKLDGEANVYVRKGKLMCFYEWEIVIDWEGIVKSSEDKVKIVGKVEVISLIDEYGVNKCETNTSWTSSTDGDLVGSFMKSTGVDFIKSKLEKYITLLKEDYAQGLILPSKNGANVNPASTTRSGAALDRTTNKAFHTADGIKEPKDLSNRDLSITDEFFCTPDDLYRVLTTKEVPSSLCSYIKAFTRSEATVDPVVGGAYSVFSGNITGIFDLLDPGKSIQMRWRKRDWPENHYSSLTLEMNAFEGGTRLFLAQKNVPAYDLENTRDGWLTIFLAALKQTYGYGGRMF</sequence>
<dbReference type="PANTHER" id="PTHR13009">
    <property type="entry name" value="HEAT SHOCK PROTEIN 90 HSP90 CO-CHAPERONE AHA-1"/>
    <property type="match status" value="1"/>
</dbReference>
<comment type="similarity">
    <text evidence="1">Belongs to the AHA1 family.</text>
</comment>
<dbReference type="InterPro" id="IPR013538">
    <property type="entry name" value="ASHA1/2-like_C"/>
</dbReference>
<dbReference type="GO" id="GO:0005829">
    <property type="term" value="C:cytosol"/>
    <property type="evidence" value="ECO:0007669"/>
    <property type="project" value="TreeGrafter"/>
</dbReference>
<dbReference type="STRING" id="6186.A0A183KAE4"/>
<keyword evidence="4" id="KW-1185">Reference proteome</keyword>
<dbReference type="InterPro" id="IPR015310">
    <property type="entry name" value="AHSA1-like_N"/>
</dbReference>
<dbReference type="Proteomes" id="UP000279833">
    <property type="component" value="Unassembled WGS sequence"/>
</dbReference>
<dbReference type="Pfam" id="PF09229">
    <property type="entry name" value="Aha1_N"/>
    <property type="match status" value="1"/>
</dbReference>
<dbReference type="InterPro" id="IPR023393">
    <property type="entry name" value="START-like_dom_sf"/>
</dbReference>
<dbReference type="PANTHER" id="PTHR13009:SF22">
    <property type="entry name" value="LD43819P"/>
    <property type="match status" value="1"/>
</dbReference>
<proteinExistence type="inferred from homology"/>
<gene>
    <name evidence="3" type="ORF">SCUD_LOCUS11976</name>
</gene>
<dbReference type="Pfam" id="PF08327">
    <property type="entry name" value="AHSA1"/>
    <property type="match status" value="1"/>
</dbReference>
<evidence type="ECO:0000259" key="2">
    <source>
        <dbReference type="SMART" id="SM01000"/>
    </source>
</evidence>
<evidence type="ECO:0000256" key="1">
    <source>
        <dbReference type="ARBA" id="ARBA00006817"/>
    </source>
</evidence>
<dbReference type="GO" id="GO:0051087">
    <property type="term" value="F:protein-folding chaperone binding"/>
    <property type="evidence" value="ECO:0007669"/>
    <property type="project" value="InterPro"/>
</dbReference>
<reference evidence="3 4" key="2">
    <citation type="submission" date="2018-11" db="EMBL/GenBank/DDBJ databases">
        <authorList>
            <consortium name="Pathogen Informatics"/>
        </authorList>
    </citation>
    <scope>NUCLEOTIDE SEQUENCE [LARGE SCALE GENOMIC DNA]</scope>
    <source>
        <strain evidence="3">Dakar</strain>
        <strain evidence="4">Dakar, Senegal</strain>
    </source>
</reference>
<dbReference type="SMART" id="SM01000">
    <property type="entry name" value="Aha1_N"/>
    <property type="match status" value="1"/>
</dbReference>
<dbReference type="Gene3D" id="3.30.530.20">
    <property type="match status" value="1"/>
</dbReference>
<evidence type="ECO:0000313" key="3">
    <source>
        <dbReference type="EMBL" id="VDP46887.1"/>
    </source>
</evidence>
<dbReference type="EMBL" id="UZAK01034777">
    <property type="protein sequence ID" value="VDP46887.1"/>
    <property type="molecule type" value="Genomic_DNA"/>
</dbReference>